<evidence type="ECO:0000313" key="2">
    <source>
        <dbReference type="Proteomes" id="UP000275473"/>
    </source>
</evidence>
<dbReference type="EMBL" id="RIAX01000002">
    <property type="protein sequence ID" value="RNF40662.1"/>
    <property type="molecule type" value="Genomic_DNA"/>
</dbReference>
<proteinExistence type="predicted"/>
<comment type="caution">
    <text evidence="1">The sequence shown here is derived from an EMBL/GenBank/DDBJ whole genome shotgun (WGS) entry which is preliminary data.</text>
</comment>
<keyword evidence="2" id="KW-1185">Reference proteome</keyword>
<evidence type="ECO:0000313" key="1">
    <source>
        <dbReference type="EMBL" id="RNF40662.1"/>
    </source>
</evidence>
<organism evidence="1 2">
    <name type="scientific">Planococcus salinus</name>
    <dbReference type="NCBI Taxonomy" id="1848460"/>
    <lineage>
        <taxon>Bacteria</taxon>
        <taxon>Bacillati</taxon>
        <taxon>Bacillota</taxon>
        <taxon>Bacilli</taxon>
        <taxon>Bacillales</taxon>
        <taxon>Caryophanaceae</taxon>
        <taxon>Planococcus</taxon>
    </lineage>
</organism>
<protein>
    <submittedName>
        <fullName evidence="1">Uncharacterized protein</fullName>
    </submittedName>
</protein>
<sequence>MYFLRACAELTRARRPSGFQHFAIPLESPLFCSISSSLTAEKQKLIFYLIIFLAPARPRAGRSYETSALLGSWREPCPKRPKRCIKINFFSSTYIIMNSFNIRNDRGWQIMTTCGRQTVWQREAKVWNVI</sequence>
<gene>
    <name evidence="1" type="ORF">EEX84_04355</name>
</gene>
<accession>A0A3M8PAN4</accession>
<reference evidence="1 2" key="1">
    <citation type="journal article" date="2018" name="Int. J. Syst. Evol. Microbiol.">
        <title>Planococcus salinus sp. nov., a moderately halophilic bacterium isolated from a saline-alkali soil.</title>
        <authorList>
            <person name="Gan L."/>
        </authorList>
    </citation>
    <scope>NUCLEOTIDE SEQUENCE [LARGE SCALE GENOMIC DNA]</scope>
    <source>
        <strain evidence="1 2">LCB217</strain>
    </source>
</reference>
<dbReference type="Proteomes" id="UP000275473">
    <property type="component" value="Unassembled WGS sequence"/>
</dbReference>
<name>A0A3M8PAN4_9BACL</name>
<dbReference type="AlphaFoldDB" id="A0A3M8PAN4"/>